<dbReference type="STRING" id="1035195.HMPREF9997_00706"/>
<evidence type="ECO:0008006" key="5">
    <source>
        <dbReference type="Google" id="ProtNLM"/>
    </source>
</evidence>
<name>L1MK63_9CORY</name>
<keyword evidence="4" id="KW-1185">Reference proteome</keyword>
<feature type="compositionally biased region" description="Polar residues" evidence="1">
    <location>
        <begin position="351"/>
        <end position="370"/>
    </location>
</feature>
<evidence type="ECO:0000313" key="3">
    <source>
        <dbReference type="EMBL" id="EKX91632.1"/>
    </source>
</evidence>
<evidence type="ECO:0000256" key="1">
    <source>
        <dbReference type="SAM" id="MobiDB-lite"/>
    </source>
</evidence>
<dbReference type="HOGENOM" id="CLU_068401_0_0_11"/>
<dbReference type="EMBL" id="AMEM01000011">
    <property type="protein sequence ID" value="EKX91632.1"/>
    <property type="molecule type" value="Genomic_DNA"/>
</dbReference>
<evidence type="ECO:0000313" key="4">
    <source>
        <dbReference type="Proteomes" id="UP000010445"/>
    </source>
</evidence>
<feature type="region of interest" description="Disordered" evidence="1">
    <location>
        <begin position="240"/>
        <end position="276"/>
    </location>
</feature>
<keyword evidence="2" id="KW-0472">Membrane</keyword>
<dbReference type="OrthoDB" id="4426886at2"/>
<sequence>MDQRRPGGDHDAFAEHTDDVLFDTDVFLTELSKGHDPSEGEDPLAQLLLSFNDEVIYSRAPEPPTIDNAFMGRFDAATEIFEPVTDAASLLDRQPDLSADDGYADDYFEGGAEYADRTERAESKDQADDYDSAVADVVPLESRRRKPRINAFMSGLIGAAAATLVIAGSGAAIYNSQPGSFLWGLNTKLFGDHAAVVELASTLEQVDNLNAKGDTDGALALLEQAKSLIKEINSKDRATLRRDIDQSEQRISTQTVTAAPPTLTTPPPSESEPVPTVTVTVTATVGPNGVVQNQNQSGGGASQVAPTTNPLPQSAPSTAVTSTPASTTGDGGGAQNNNQSNQPPRHISSVPKPSSNEPSQPGANAGSSDP</sequence>
<protein>
    <recommendedName>
        <fullName evidence="5">Anti-sigma-D factor RsdA sigma factor binding region domain-containing protein</fullName>
    </recommendedName>
</protein>
<comment type="caution">
    <text evidence="3">The sequence shown here is derived from an EMBL/GenBank/DDBJ whole genome shotgun (WGS) entry which is preliminary data.</text>
</comment>
<dbReference type="RefSeq" id="WP_006062952.1">
    <property type="nucleotide sequence ID" value="NZ_KB290827.1"/>
</dbReference>
<dbReference type="Proteomes" id="UP000010445">
    <property type="component" value="Unassembled WGS sequence"/>
</dbReference>
<reference evidence="3 4" key="1">
    <citation type="submission" date="2012-05" db="EMBL/GenBank/DDBJ databases">
        <authorList>
            <person name="Weinstock G."/>
            <person name="Sodergren E."/>
            <person name="Lobos E.A."/>
            <person name="Fulton L."/>
            <person name="Fulton R."/>
            <person name="Courtney L."/>
            <person name="Fronick C."/>
            <person name="O'Laughlin M."/>
            <person name="Godfrey J."/>
            <person name="Wilson R.M."/>
            <person name="Miner T."/>
            <person name="Farmer C."/>
            <person name="Delehaunty K."/>
            <person name="Cordes M."/>
            <person name="Minx P."/>
            <person name="Tomlinson C."/>
            <person name="Chen J."/>
            <person name="Wollam A."/>
            <person name="Pepin K.H."/>
            <person name="Bhonagiri V."/>
            <person name="Zhang X."/>
            <person name="Suruliraj S."/>
            <person name="Warren W."/>
            <person name="Mitreva M."/>
            <person name="Mardis E.R."/>
            <person name="Wilson R.K."/>
        </authorList>
    </citation>
    <scope>NUCLEOTIDE SEQUENCE [LARGE SCALE GENOMIC DNA]</scope>
    <source>
        <strain evidence="3 4">F0235</strain>
    </source>
</reference>
<gene>
    <name evidence="3" type="ORF">HMPREF9997_00706</name>
</gene>
<dbReference type="eggNOG" id="ENOG5031TPE">
    <property type="taxonomic scope" value="Bacteria"/>
</dbReference>
<organism evidence="3 4">
    <name type="scientific">Corynebacterium durum F0235</name>
    <dbReference type="NCBI Taxonomy" id="1035195"/>
    <lineage>
        <taxon>Bacteria</taxon>
        <taxon>Bacillati</taxon>
        <taxon>Actinomycetota</taxon>
        <taxon>Actinomycetes</taxon>
        <taxon>Mycobacteriales</taxon>
        <taxon>Corynebacteriaceae</taxon>
        <taxon>Corynebacterium</taxon>
    </lineage>
</organism>
<feature type="region of interest" description="Disordered" evidence="1">
    <location>
        <begin position="288"/>
        <end position="370"/>
    </location>
</feature>
<keyword evidence="2" id="KW-0812">Transmembrane</keyword>
<feature type="compositionally biased region" description="Low complexity" evidence="1">
    <location>
        <begin position="312"/>
        <end position="328"/>
    </location>
</feature>
<dbReference type="AlphaFoldDB" id="L1MK63"/>
<feature type="transmembrane region" description="Helical" evidence="2">
    <location>
        <begin position="151"/>
        <end position="174"/>
    </location>
</feature>
<dbReference type="PATRIC" id="fig|1035195.3.peg.632"/>
<keyword evidence="2" id="KW-1133">Transmembrane helix</keyword>
<proteinExistence type="predicted"/>
<accession>L1MK63</accession>
<evidence type="ECO:0000256" key="2">
    <source>
        <dbReference type="SAM" id="Phobius"/>
    </source>
</evidence>